<keyword evidence="3" id="KW-1185">Reference proteome</keyword>
<feature type="compositionally biased region" description="Polar residues" evidence="1">
    <location>
        <begin position="82"/>
        <end position="109"/>
    </location>
</feature>
<name>A0A5B7KF91_PORTR</name>
<feature type="region of interest" description="Disordered" evidence="1">
    <location>
        <begin position="79"/>
        <end position="109"/>
    </location>
</feature>
<dbReference type="AlphaFoldDB" id="A0A5B7KF91"/>
<sequence length="109" mass="11644">MYFYGPPVTYSTTIPSSACFLVRHLSASPSTSMSREPSTPPSHEPSTSPSHEAPLLSRSWIHAATFDSTGSVKPALGFLEASSRSRPQPVNTTPLGLSWDQPSPSTSPK</sequence>
<accession>A0A5B7KF91</accession>
<evidence type="ECO:0000256" key="1">
    <source>
        <dbReference type="SAM" id="MobiDB-lite"/>
    </source>
</evidence>
<organism evidence="2 3">
    <name type="scientific">Portunus trituberculatus</name>
    <name type="common">Swimming crab</name>
    <name type="synonym">Neptunus trituberculatus</name>
    <dbReference type="NCBI Taxonomy" id="210409"/>
    <lineage>
        <taxon>Eukaryota</taxon>
        <taxon>Metazoa</taxon>
        <taxon>Ecdysozoa</taxon>
        <taxon>Arthropoda</taxon>
        <taxon>Crustacea</taxon>
        <taxon>Multicrustacea</taxon>
        <taxon>Malacostraca</taxon>
        <taxon>Eumalacostraca</taxon>
        <taxon>Eucarida</taxon>
        <taxon>Decapoda</taxon>
        <taxon>Pleocyemata</taxon>
        <taxon>Brachyura</taxon>
        <taxon>Eubrachyura</taxon>
        <taxon>Portunoidea</taxon>
        <taxon>Portunidae</taxon>
        <taxon>Portuninae</taxon>
        <taxon>Portunus</taxon>
    </lineage>
</organism>
<protein>
    <submittedName>
        <fullName evidence="2">Uncharacterized protein</fullName>
    </submittedName>
</protein>
<evidence type="ECO:0000313" key="2">
    <source>
        <dbReference type="EMBL" id="MPD03888.1"/>
    </source>
</evidence>
<dbReference type="EMBL" id="VSRR010138420">
    <property type="protein sequence ID" value="MPD03888.1"/>
    <property type="molecule type" value="Genomic_DNA"/>
</dbReference>
<proteinExistence type="predicted"/>
<feature type="region of interest" description="Disordered" evidence="1">
    <location>
        <begin position="29"/>
        <end position="54"/>
    </location>
</feature>
<evidence type="ECO:0000313" key="3">
    <source>
        <dbReference type="Proteomes" id="UP000324222"/>
    </source>
</evidence>
<reference evidence="2 3" key="1">
    <citation type="submission" date="2019-05" db="EMBL/GenBank/DDBJ databases">
        <title>Another draft genome of Portunus trituberculatus and its Hox gene families provides insights of decapod evolution.</title>
        <authorList>
            <person name="Jeong J.-H."/>
            <person name="Song I."/>
            <person name="Kim S."/>
            <person name="Choi T."/>
            <person name="Kim D."/>
            <person name="Ryu S."/>
            <person name="Kim W."/>
        </authorList>
    </citation>
    <scope>NUCLEOTIDE SEQUENCE [LARGE SCALE GENOMIC DNA]</scope>
    <source>
        <tissue evidence="2">Muscle</tissue>
    </source>
</reference>
<dbReference type="Proteomes" id="UP000324222">
    <property type="component" value="Unassembled WGS sequence"/>
</dbReference>
<gene>
    <name evidence="2" type="ORF">E2C01_099546</name>
</gene>
<comment type="caution">
    <text evidence="2">The sequence shown here is derived from an EMBL/GenBank/DDBJ whole genome shotgun (WGS) entry which is preliminary data.</text>
</comment>